<keyword evidence="2" id="KW-0677">Repeat</keyword>
<keyword evidence="5" id="KW-1185">Reference proteome</keyword>
<feature type="region of interest" description="Disordered" evidence="3">
    <location>
        <begin position="235"/>
        <end position="257"/>
    </location>
</feature>
<dbReference type="PROSITE" id="PS51450">
    <property type="entry name" value="LRR"/>
    <property type="match status" value="1"/>
</dbReference>
<dbReference type="PANTHER" id="PTHR48051:SF35">
    <property type="entry name" value="LEUCINE-RICH REPEAT-CONTAINING PROTEIN 27"/>
    <property type="match status" value="1"/>
</dbReference>
<reference evidence="4" key="2">
    <citation type="submission" date="2025-08" db="UniProtKB">
        <authorList>
            <consortium name="Ensembl"/>
        </authorList>
    </citation>
    <scope>IDENTIFICATION</scope>
</reference>
<dbReference type="SUPFAM" id="SSF52058">
    <property type="entry name" value="L domain-like"/>
    <property type="match status" value="1"/>
</dbReference>
<feature type="region of interest" description="Disordered" evidence="3">
    <location>
        <begin position="1"/>
        <end position="36"/>
    </location>
</feature>
<evidence type="ECO:0000256" key="1">
    <source>
        <dbReference type="ARBA" id="ARBA00022614"/>
    </source>
</evidence>
<dbReference type="InterPro" id="IPR050216">
    <property type="entry name" value="LRR_domain-containing"/>
</dbReference>
<keyword evidence="1" id="KW-0433">Leucine-rich repeat</keyword>
<evidence type="ECO:0000256" key="3">
    <source>
        <dbReference type="SAM" id="MobiDB-lite"/>
    </source>
</evidence>
<dbReference type="Proteomes" id="UP000472268">
    <property type="component" value="Chromosome 2"/>
</dbReference>
<evidence type="ECO:0000313" key="5">
    <source>
        <dbReference type="Proteomes" id="UP000472268"/>
    </source>
</evidence>
<sequence>MSGGPRTAPPRGWPMDKPPPGAADSGDTPAAPLREAPQGADGVLLSSSTILDLSQSGLHHLEEISNVPNLKQLHLQRNALRELPPDFFQLLPNLTWLDFRYNRIKALPSGIGSHKERGSHGAFAGPSPRRWQHRVPSLTLTAWSCLAASHTALTSTAGFSAPEAPRPPVSISFWHLRTLLLERNPIKTLPVELGNVTTLGGLNLRHCPLEFPARPVVQKGLGAIPAFLQAWATPRPPRRGPASPAPRLRSCMDLKQW</sequence>
<dbReference type="InterPro" id="IPR032675">
    <property type="entry name" value="LRR_dom_sf"/>
</dbReference>
<dbReference type="Ensembl" id="ENSSSUT00005000605.1">
    <property type="protein sequence ID" value="ENSSSUP00005000493.1"/>
    <property type="gene ID" value="ENSSSUG00005000376.1"/>
</dbReference>
<dbReference type="Pfam" id="PF13855">
    <property type="entry name" value="LRR_8"/>
    <property type="match status" value="1"/>
</dbReference>
<evidence type="ECO:0000313" key="4">
    <source>
        <dbReference type="Ensembl" id="ENSSSUP00005000493.1"/>
    </source>
</evidence>
<dbReference type="AlphaFoldDB" id="A0A673SMT9"/>
<dbReference type="SMART" id="SM00369">
    <property type="entry name" value="LRR_TYP"/>
    <property type="match status" value="3"/>
</dbReference>
<dbReference type="InterPro" id="IPR003591">
    <property type="entry name" value="Leu-rich_rpt_typical-subtyp"/>
</dbReference>
<dbReference type="PANTHER" id="PTHR48051">
    <property type="match status" value="1"/>
</dbReference>
<reference evidence="4 5" key="1">
    <citation type="submission" date="2019-05" db="EMBL/GenBank/DDBJ databases">
        <title>A Chromosome-scale Meerkat (S. suricatta) Genome Assembly.</title>
        <authorList>
            <person name="Dudchenko O."/>
            <person name="Lieberman Aiden E."/>
            <person name="Tung J."/>
            <person name="Barreiro L.B."/>
            <person name="Clutton-Brock T.H."/>
        </authorList>
    </citation>
    <scope>NUCLEOTIDE SEQUENCE [LARGE SCALE GENOMIC DNA]</scope>
</reference>
<evidence type="ECO:0008006" key="6">
    <source>
        <dbReference type="Google" id="ProtNLM"/>
    </source>
</evidence>
<organism evidence="4 5">
    <name type="scientific">Suricata suricatta</name>
    <name type="common">Meerkat</name>
    <dbReference type="NCBI Taxonomy" id="37032"/>
    <lineage>
        <taxon>Eukaryota</taxon>
        <taxon>Metazoa</taxon>
        <taxon>Chordata</taxon>
        <taxon>Craniata</taxon>
        <taxon>Vertebrata</taxon>
        <taxon>Euteleostomi</taxon>
        <taxon>Mammalia</taxon>
        <taxon>Eutheria</taxon>
        <taxon>Laurasiatheria</taxon>
        <taxon>Carnivora</taxon>
        <taxon>Feliformia</taxon>
        <taxon>Herpestidae</taxon>
        <taxon>Suricata</taxon>
    </lineage>
</organism>
<accession>A0A673SMT9</accession>
<dbReference type="GO" id="GO:0005737">
    <property type="term" value="C:cytoplasm"/>
    <property type="evidence" value="ECO:0007669"/>
    <property type="project" value="TreeGrafter"/>
</dbReference>
<evidence type="ECO:0000256" key="2">
    <source>
        <dbReference type="ARBA" id="ARBA00022737"/>
    </source>
</evidence>
<feature type="compositionally biased region" description="Pro residues" evidence="3">
    <location>
        <begin position="7"/>
        <end position="21"/>
    </location>
</feature>
<feature type="compositionally biased region" description="Low complexity" evidence="3">
    <location>
        <begin position="240"/>
        <end position="249"/>
    </location>
</feature>
<dbReference type="InterPro" id="IPR001611">
    <property type="entry name" value="Leu-rich_rpt"/>
</dbReference>
<protein>
    <recommendedName>
        <fullName evidence="6">Leucine rich repeat containing 27</fullName>
    </recommendedName>
</protein>
<dbReference type="Gene3D" id="3.80.10.10">
    <property type="entry name" value="Ribonuclease Inhibitor"/>
    <property type="match status" value="1"/>
</dbReference>
<proteinExistence type="predicted"/>
<name>A0A673SMT9_SURSU</name>
<reference evidence="4" key="3">
    <citation type="submission" date="2025-09" db="UniProtKB">
        <authorList>
            <consortium name="Ensembl"/>
        </authorList>
    </citation>
    <scope>IDENTIFICATION</scope>
</reference>